<accession>A0ABX2EKX2</accession>
<dbReference type="RefSeq" id="WP_173125807.1">
    <property type="nucleotide sequence ID" value="NZ_JABRWJ010000006.1"/>
</dbReference>
<organism evidence="6 7">
    <name type="scientific">Pseudaquabacterium terrae</name>
    <dbReference type="NCBI Taxonomy" id="2732868"/>
    <lineage>
        <taxon>Bacteria</taxon>
        <taxon>Pseudomonadati</taxon>
        <taxon>Pseudomonadota</taxon>
        <taxon>Betaproteobacteria</taxon>
        <taxon>Burkholderiales</taxon>
        <taxon>Sphaerotilaceae</taxon>
        <taxon>Pseudaquabacterium</taxon>
    </lineage>
</organism>
<dbReference type="InterPro" id="IPR039424">
    <property type="entry name" value="SBP_5"/>
</dbReference>
<dbReference type="InterPro" id="IPR030678">
    <property type="entry name" value="Peptide/Ni-bd"/>
</dbReference>
<comment type="caution">
    <text evidence="6">The sequence shown here is derived from an EMBL/GenBank/DDBJ whole genome shotgun (WGS) entry which is preliminary data.</text>
</comment>
<keyword evidence="3" id="KW-0813">Transport</keyword>
<dbReference type="PANTHER" id="PTHR30290">
    <property type="entry name" value="PERIPLASMIC BINDING COMPONENT OF ABC TRANSPORTER"/>
    <property type="match status" value="1"/>
</dbReference>
<keyword evidence="4" id="KW-0732">Signal</keyword>
<proteinExistence type="inferred from homology"/>
<comment type="subcellular location">
    <subcellularLocation>
        <location evidence="1">Cell envelope</location>
    </subcellularLocation>
</comment>
<evidence type="ECO:0000256" key="3">
    <source>
        <dbReference type="ARBA" id="ARBA00022448"/>
    </source>
</evidence>
<protein>
    <submittedName>
        <fullName evidence="6">Bicyclomycin resistance protein</fullName>
    </submittedName>
</protein>
<name>A0ABX2EKX2_9BURK</name>
<evidence type="ECO:0000313" key="7">
    <source>
        <dbReference type="Proteomes" id="UP000737171"/>
    </source>
</evidence>
<dbReference type="Gene3D" id="3.10.105.10">
    <property type="entry name" value="Dipeptide-binding Protein, Domain 3"/>
    <property type="match status" value="1"/>
</dbReference>
<dbReference type="SUPFAM" id="SSF53850">
    <property type="entry name" value="Periplasmic binding protein-like II"/>
    <property type="match status" value="1"/>
</dbReference>
<dbReference type="Proteomes" id="UP000737171">
    <property type="component" value="Unassembled WGS sequence"/>
</dbReference>
<sequence length="596" mass="66906">MLRRRDLIASAAAVPIGSAAAPQSAAGGPKTLHLALAATETQLDPPQTESSRYTFQLLACILEAPLRFDYLARPPRLQPATAAAMPEITPDSKQITLRIRPGILFSDDPAFGGKPRELTAADYVYSIKRFYDPRWNSSDLYLFEESKLLGLSELRRAAIATRKPFDYDREVEGAQVLDRYTFRLRFAEPVPRFIYNLAHPYLTGAVAREVVERYGNDIGTHPVGTGPFRLTTWRRGSRLVLERSPSFRGDPYSGEPADDPLAQAIARRLAGRRLPCVDRIEFQIIEEQQPMWLSFLGGQLDTIEVPGSFGTLAVPNGQLAPFLRKKGIRLDLSQAADMSMSFFNGDDRIVGGNAPEKVALRRAIALAHDGAQWIRLVRGGLAVPAQSVVVPFTSGFDEAYRSEMSEHDPAKARALLDLYGYLDRDGDGWRELPDGRPLTLRIAALQNQAARDGNEVWYRSLKRIGVRVEFEIAGWAEMLKRSRAGALQIWGYAWSAASPDGGFFLGIAYGPNANESNDARFALPAFDRLYERQRRLPDGPERIALMHEAKNLLVAYMPYKVHGHRLQADLLQPWLLNYWRHPFMRDIYHYLDVEGR</sequence>
<keyword evidence="7" id="KW-1185">Reference proteome</keyword>
<evidence type="ECO:0000313" key="6">
    <source>
        <dbReference type="EMBL" id="NRF69254.1"/>
    </source>
</evidence>
<dbReference type="PANTHER" id="PTHR30290:SF10">
    <property type="entry name" value="PERIPLASMIC OLIGOPEPTIDE-BINDING PROTEIN-RELATED"/>
    <property type="match status" value="1"/>
</dbReference>
<evidence type="ECO:0000256" key="1">
    <source>
        <dbReference type="ARBA" id="ARBA00004196"/>
    </source>
</evidence>
<comment type="similarity">
    <text evidence="2">Belongs to the bacterial solute-binding protein 5 family.</text>
</comment>
<gene>
    <name evidence="6" type="ORF">HLB44_19845</name>
</gene>
<feature type="domain" description="Solute-binding protein family 5" evidence="5">
    <location>
        <begin position="77"/>
        <end position="514"/>
    </location>
</feature>
<evidence type="ECO:0000256" key="2">
    <source>
        <dbReference type="ARBA" id="ARBA00005695"/>
    </source>
</evidence>
<evidence type="ECO:0000259" key="5">
    <source>
        <dbReference type="Pfam" id="PF00496"/>
    </source>
</evidence>
<reference evidence="6 7" key="1">
    <citation type="submission" date="2020-05" db="EMBL/GenBank/DDBJ databases">
        <title>Aquincola sp. isolate from soil.</title>
        <authorList>
            <person name="Han J."/>
            <person name="Kim D.-U."/>
        </authorList>
    </citation>
    <scope>NUCLEOTIDE SEQUENCE [LARGE SCALE GENOMIC DNA]</scope>
    <source>
        <strain evidence="6 7">S2</strain>
    </source>
</reference>
<evidence type="ECO:0000256" key="4">
    <source>
        <dbReference type="ARBA" id="ARBA00022729"/>
    </source>
</evidence>
<dbReference type="InterPro" id="IPR000914">
    <property type="entry name" value="SBP_5_dom"/>
</dbReference>
<dbReference type="Pfam" id="PF00496">
    <property type="entry name" value="SBP_bac_5"/>
    <property type="match status" value="1"/>
</dbReference>
<dbReference type="EMBL" id="JABRWJ010000006">
    <property type="protein sequence ID" value="NRF69254.1"/>
    <property type="molecule type" value="Genomic_DNA"/>
</dbReference>
<dbReference type="Gene3D" id="3.40.190.10">
    <property type="entry name" value="Periplasmic binding protein-like II"/>
    <property type="match status" value="1"/>
</dbReference>
<dbReference type="PIRSF" id="PIRSF002741">
    <property type="entry name" value="MppA"/>
    <property type="match status" value="1"/>
</dbReference>